<proteinExistence type="inferred from homology"/>
<accession>A0ABW5HYJ9</accession>
<feature type="chain" id="PRO_5047541860" evidence="5">
    <location>
        <begin position="22"/>
        <end position="531"/>
    </location>
</feature>
<keyword evidence="4 5" id="KW-0732">Signal</keyword>
<comment type="subcellular location">
    <subcellularLocation>
        <location evidence="1">Cell envelope</location>
    </subcellularLocation>
</comment>
<sequence>MRPVHGAAAGAVLLLAAGITACGGGPQQASSSRHVVMAVQSLPDTLTIAPWGGAASQLVLSGLGSQLATYQQGDTANGCGSTPNGVTGLIADSIEVNPAHTAITVKLRSLKSQTGNTLSADDVKWSFETYGFKAQPVLKKTFEIAGYDTSNLVSVVDPHTVSLNVKKWNSYTEEMLQNPLAYVYDSTEAKKHTTGADPIGHDWLAKNIADYSGWKLDSFTPGQALSVSTVAGYGGQKPGIDSLSVQAVPTDATRSQIVTSGQAQVASGFQYDQYKALSAKPNVKVHDCPGLNMDNLMLSAQKPPLNDVRVRQAISMAIDRQQIVTGAYFGYAKPAKSSFNATFNLGAFGDAYSFDAAKAKAMLAEAGYPNGFDLTLTYSPTRPGPVSQRTAVLVQSMLKNVGINVTLRPMASPTDFSTAVLGGTYQAVLYGEPVVIADPAYLAWIKFSNSPNNTTGFSDPNYDSLRQQLAGTPVDQSAKRTDLLKQLARIGDTQTPVIELVETPNLVVTAGGEKTAAPLPNGPIRWSGIAG</sequence>
<comment type="similarity">
    <text evidence="2">Belongs to the bacterial solute-binding protein 5 family.</text>
</comment>
<feature type="domain" description="Solute-binding protein family 5" evidence="6">
    <location>
        <begin position="87"/>
        <end position="452"/>
    </location>
</feature>
<evidence type="ECO:0000256" key="4">
    <source>
        <dbReference type="ARBA" id="ARBA00022729"/>
    </source>
</evidence>
<dbReference type="Proteomes" id="UP001597542">
    <property type="component" value="Unassembled WGS sequence"/>
</dbReference>
<dbReference type="PANTHER" id="PTHR30290:SF10">
    <property type="entry name" value="PERIPLASMIC OLIGOPEPTIDE-BINDING PROTEIN-RELATED"/>
    <property type="match status" value="1"/>
</dbReference>
<dbReference type="Pfam" id="PF00496">
    <property type="entry name" value="SBP_bac_5"/>
    <property type="match status" value="1"/>
</dbReference>
<dbReference type="InterPro" id="IPR000914">
    <property type="entry name" value="SBP_5_dom"/>
</dbReference>
<dbReference type="Gene3D" id="3.40.190.10">
    <property type="entry name" value="Periplasmic binding protein-like II"/>
    <property type="match status" value="1"/>
</dbReference>
<comment type="caution">
    <text evidence="7">The sequence shown here is derived from an EMBL/GenBank/DDBJ whole genome shotgun (WGS) entry which is preliminary data.</text>
</comment>
<dbReference type="Gene3D" id="3.90.76.10">
    <property type="entry name" value="Dipeptide-binding Protein, Domain 1"/>
    <property type="match status" value="1"/>
</dbReference>
<dbReference type="PANTHER" id="PTHR30290">
    <property type="entry name" value="PERIPLASMIC BINDING COMPONENT OF ABC TRANSPORTER"/>
    <property type="match status" value="1"/>
</dbReference>
<reference evidence="8" key="1">
    <citation type="journal article" date="2019" name="Int. J. Syst. Evol. Microbiol.">
        <title>The Global Catalogue of Microorganisms (GCM) 10K type strain sequencing project: providing services to taxonomists for standard genome sequencing and annotation.</title>
        <authorList>
            <consortium name="The Broad Institute Genomics Platform"/>
            <consortium name="The Broad Institute Genome Sequencing Center for Infectious Disease"/>
            <person name="Wu L."/>
            <person name="Ma J."/>
        </authorList>
    </citation>
    <scope>NUCLEOTIDE SEQUENCE [LARGE SCALE GENOMIC DNA]</scope>
    <source>
        <strain evidence="8">CGMCC 4.7638</strain>
    </source>
</reference>
<dbReference type="InterPro" id="IPR039424">
    <property type="entry name" value="SBP_5"/>
</dbReference>
<gene>
    <name evidence="7" type="ORF">ACFSUT_16610</name>
</gene>
<evidence type="ECO:0000256" key="3">
    <source>
        <dbReference type="ARBA" id="ARBA00022448"/>
    </source>
</evidence>
<evidence type="ECO:0000259" key="6">
    <source>
        <dbReference type="Pfam" id="PF00496"/>
    </source>
</evidence>
<protein>
    <submittedName>
        <fullName evidence="7">ABC transporter substrate-binding protein</fullName>
    </submittedName>
</protein>
<organism evidence="7 8">
    <name type="scientific">Amycolatopsis albidoflavus</name>
    <dbReference type="NCBI Taxonomy" id="102226"/>
    <lineage>
        <taxon>Bacteria</taxon>
        <taxon>Bacillati</taxon>
        <taxon>Actinomycetota</taxon>
        <taxon>Actinomycetes</taxon>
        <taxon>Pseudonocardiales</taxon>
        <taxon>Pseudonocardiaceae</taxon>
        <taxon>Amycolatopsis</taxon>
    </lineage>
</organism>
<dbReference type="SUPFAM" id="SSF53850">
    <property type="entry name" value="Periplasmic binding protein-like II"/>
    <property type="match status" value="1"/>
</dbReference>
<dbReference type="EMBL" id="JBHUKQ010000010">
    <property type="protein sequence ID" value="MFD2481910.1"/>
    <property type="molecule type" value="Genomic_DNA"/>
</dbReference>
<dbReference type="PROSITE" id="PS51257">
    <property type="entry name" value="PROKAR_LIPOPROTEIN"/>
    <property type="match status" value="1"/>
</dbReference>
<evidence type="ECO:0000313" key="7">
    <source>
        <dbReference type="EMBL" id="MFD2481910.1"/>
    </source>
</evidence>
<keyword evidence="3" id="KW-0813">Transport</keyword>
<evidence type="ECO:0000256" key="2">
    <source>
        <dbReference type="ARBA" id="ARBA00005695"/>
    </source>
</evidence>
<name>A0ABW5HYJ9_9PSEU</name>
<evidence type="ECO:0000256" key="5">
    <source>
        <dbReference type="SAM" id="SignalP"/>
    </source>
</evidence>
<feature type="signal peptide" evidence="5">
    <location>
        <begin position="1"/>
        <end position="21"/>
    </location>
</feature>
<keyword evidence="8" id="KW-1185">Reference proteome</keyword>
<dbReference type="Gene3D" id="3.10.105.10">
    <property type="entry name" value="Dipeptide-binding Protein, Domain 3"/>
    <property type="match status" value="1"/>
</dbReference>
<evidence type="ECO:0000256" key="1">
    <source>
        <dbReference type="ARBA" id="ARBA00004196"/>
    </source>
</evidence>
<evidence type="ECO:0000313" key="8">
    <source>
        <dbReference type="Proteomes" id="UP001597542"/>
    </source>
</evidence>
<dbReference type="RefSeq" id="WP_344272484.1">
    <property type="nucleotide sequence ID" value="NZ_BAAAHV010000011.1"/>
</dbReference>